<evidence type="ECO:0000256" key="4">
    <source>
        <dbReference type="ARBA" id="ARBA00022448"/>
    </source>
</evidence>
<dbReference type="GO" id="GO:0042597">
    <property type="term" value="C:periplasmic space"/>
    <property type="evidence" value="ECO:0007669"/>
    <property type="project" value="UniProtKB-SubCell"/>
</dbReference>
<proteinExistence type="inferred from homology"/>
<dbReference type="GO" id="GO:0016020">
    <property type="term" value="C:membrane"/>
    <property type="evidence" value="ECO:0007669"/>
    <property type="project" value="InterPro"/>
</dbReference>
<dbReference type="GO" id="GO:0042626">
    <property type="term" value="F:ATPase-coupled transmembrane transporter activity"/>
    <property type="evidence" value="ECO:0007669"/>
    <property type="project" value="InterPro"/>
</dbReference>
<dbReference type="SUPFAM" id="SSF53850">
    <property type="entry name" value="Periplasmic binding protein-like II"/>
    <property type="match status" value="1"/>
</dbReference>
<dbReference type="PANTHER" id="PTHR30024:SF47">
    <property type="entry name" value="TAURINE-BINDING PERIPLASMIC PROTEIN"/>
    <property type="match status" value="1"/>
</dbReference>
<dbReference type="Gene3D" id="3.40.190.10">
    <property type="entry name" value="Periplasmic binding protein-like II"/>
    <property type="match status" value="2"/>
</dbReference>
<evidence type="ECO:0000256" key="1">
    <source>
        <dbReference type="ARBA" id="ARBA00004308"/>
    </source>
</evidence>
<gene>
    <name evidence="10" type="ORF">NCAV_1207</name>
</gene>
<evidence type="ECO:0000259" key="9">
    <source>
        <dbReference type="SMART" id="SM00062"/>
    </source>
</evidence>
<evidence type="ECO:0000256" key="3">
    <source>
        <dbReference type="ARBA" id="ARBA00010742"/>
    </source>
</evidence>
<comment type="subcellular location">
    <subcellularLocation>
        <location evidence="1">Endomembrane system</location>
    </subcellularLocation>
    <subcellularLocation>
        <location evidence="2">Periplasm</location>
    </subcellularLocation>
</comment>
<organism evidence="10 11">
    <name type="scientific">Candidatus Nitrosocaldus cavascurensis</name>
    <dbReference type="NCBI Taxonomy" id="2058097"/>
    <lineage>
        <taxon>Archaea</taxon>
        <taxon>Nitrososphaerota</taxon>
        <taxon>Nitrososphaeria</taxon>
        <taxon>Candidatus Nitrosocaldales</taxon>
        <taxon>Candidatus Nitrosocaldaceae</taxon>
        <taxon>Candidatus Nitrosocaldus</taxon>
    </lineage>
</organism>
<dbReference type="CDD" id="cd13553">
    <property type="entry name" value="PBP2_NrtA_CpmA_like"/>
    <property type="match status" value="1"/>
</dbReference>
<evidence type="ECO:0000313" key="10">
    <source>
        <dbReference type="EMBL" id="SPC34374.1"/>
    </source>
</evidence>
<dbReference type="AlphaFoldDB" id="A0A2K5ARZ5"/>
<evidence type="ECO:0000313" key="11">
    <source>
        <dbReference type="Proteomes" id="UP000236248"/>
    </source>
</evidence>
<keyword evidence="11" id="KW-1185">Reference proteome</keyword>
<dbReference type="PANTHER" id="PTHR30024">
    <property type="entry name" value="ALIPHATIC SULFONATES-BINDING PROTEIN-RELATED"/>
    <property type="match status" value="1"/>
</dbReference>
<dbReference type="GO" id="GO:0012505">
    <property type="term" value="C:endomembrane system"/>
    <property type="evidence" value="ECO:0007669"/>
    <property type="project" value="UniProtKB-SubCell"/>
</dbReference>
<dbReference type="Pfam" id="PF13379">
    <property type="entry name" value="NMT1_2"/>
    <property type="match status" value="1"/>
</dbReference>
<comment type="similarity">
    <text evidence="3">Belongs to the bacterial solute-binding protein SsuA/TauA family.</text>
</comment>
<dbReference type="InterPro" id="IPR001638">
    <property type="entry name" value="Solute-binding_3/MltF_N"/>
</dbReference>
<dbReference type="KEGG" id="ncv:NCAV_1207"/>
<reference evidence="11" key="1">
    <citation type="submission" date="2018-01" db="EMBL/GenBank/DDBJ databases">
        <authorList>
            <person name="Kerou L M."/>
        </authorList>
    </citation>
    <scope>NUCLEOTIDE SEQUENCE [LARGE SCALE GENOMIC DNA]</scope>
    <source>
        <strain evidence="11">SCU2</strain>
    </source>
</reference>
<keyword evidence="7" id="KW-0732">Signal</keyword>
<evidence type="ECO:0000256" key="6">
    <source>
        <dbReference type="ARBA" id="ARBA00022519"/>
    </source>
</evidence>
<dbReference type="GeneID" id="41595212"/>
<feature type="domain" description="Solute-binding protein family 3/N-terminal" evidence="9">
    <location>
        <begin position="40"/>
        <end position="261"/>
    </location>
</feature>
<keyword evidence="8" id="KW-0472">Membrane</keyword>
<keyword evidence="5" id="KW-1003">Cell membrane</keyword>
<evidence type="ECO:0000256" key="5">
    <source>
        <dbReference type="ARBA" id="ARBA00022475"/>
    </source>
</evidence>
<evidence type="ECO:0000256" key="8">
    <source>
        <dbReference type="ARBA" id="ARBA00023136"/>
    </source>
</evidence>
<name>A0A2K5ARZ5_9ARCH</name>
<dbReference type="InterPro" id="IPR010067">
    <property type="entry name" value="ABC_SsuA_sub-bd"/>
</dbReference>
<dbReference type="SMART" id="SM00062">
    <property type="entry name" value="PBPb"/>
    <property type="match status" value="1"/>
</dbReference>
<keyword evidence="4" id="KW-0813">Transport</keyword>
<keyword evidence="6" id="KW-0997">Cell inner membrane</keyword>
<dbReference type="InterPro" id="IPR044527">
    <property type="entry name" value="NrtA/CpmA_ABC-bd_dom"/>
</dbReference>
<dbReference type="NCBIfam" id="TIGR01728">
    <property type="entry name" value="SsuA_fam"/>
    <property type="match status" value="1"/>
</dbReference>
<dbReference type="EMBL" id="LT981265">
    <property type="protein sequence ID" value="SPC34374.1"/>
    <property type="molecule type" value="Genomic_DNA"/>
</dbReference>
<dbReference type="RefSeq" id="WP_231911581.1">
    <property type="nucleotide sequence ID" value="NZ_LT981265.1"/>
</dbReference>
<evidence type="ECO:0000256" key="7">
    <source>
        <dbReference type="ARBA" id="ARBA00022729"/>
    </source>
</evidence>
<protein>
    <submittedName>
        <fullName evidence="10">ABC-type nitrate/sulfonate/bicarbonate transport system, periplasmic component</fullName>
    </submittedName>
</protein>
<evidence type="ECO:0000256" key="2">
    <source>
        <dbReference type="ARBA" id="ARBA00004418"/>
    </source>
</evidence>
<sequence>MRYKVIVGIVGSALLIISVLLLLSLSTNSKDDHASTVATRLRIGLQANLTHAPALIAKSSDAFSKELGMDVEYRMFKAGPDTMFALLTGQVDVVYTGPIPAIQAYLASNGSVRVIAGATSGGAKFITREGIDTLEDLRGKRFGTPQYGNTQDIALRSYLLEHGLRLKDDGGDITIINAKNPELLLLFKKGEIDGLWVPEPWASIAVNEGGKIFLDERSIWPDGRFATTVLVARSDLIDRSPDLVHKVLNAHINIIRWINEHRDEAMNITSKEIRSMTGKSLPEDVVKNAFSSLEFTYDPMQGSIEGYIRKGKMVGLFHSDATFDRLFYYDGLNSILEEDKSTLNSFMLVK</sequence>
<dbReference type="Proteomes" id="UP000236248">
    <property type="component" value="Chromosome NCAV"/>
</dbReference>
<accession>A0A2K5ARZ5</accession>